<evidence type="ECO:0000256" key="1">
    <source>
        <dbReference type="ARBA" id="ARBA00004651"/>
    </source>
</evidence>
<dbReference type="Pfam" id="PF07690">
    <property type="entry name" value="MFS_1"/>
    <property type="match status" value="2"/>
</dbReference>
<dbReference type="STRING" id="1296565.SAMN05660657_01629"/>
<keyword evidence="4 5" id="KW-0472">Membrane</keyword>
<dbReference type="RefSeq" id="WP_093578897.1">
    <property type="nucleotide sequence ID" value="NZ_FPBA01000004.1"/>
</dbReference>
<comment type="subcellular location">
    <subcellularLocation>
        <location evidence="1">Cell membrane</location>
        <topology evidence="1">Multi-pass membrane protein</topology>
    </subcellularLocation>
</comment>
<evidence type="ECO:0000259" key="6">
    <source>
        <dbReference type="PROSITE" id="PS50850"/>
    </source>
</evidence>
<keyword evidence="2 5" id="KW-0812">Transmembrane</keyword>
<dbReference type="Gene3D" id="1.20.1250.20">
    <property type="entry name" value="MFS general substrate transporter like domains"/>
    <property type="match status" value="2"/>
</dbReference>
<evidence type="ECO:0000256" key="4">
    <source>
        <dbReference type="ARBA" id="ARBA00023136"/>
    </source>
</evidence>
<name>A0A1I6Z2W3_9ACTN</name>
<gene>
    <name evidence="7" type="ORF">SAMN05660657_01629</name>
</gene>
<feature type="transmembrane region" description="Helical" evidence="5">
    <location>
        <begin position="80"/>
        <end position="97"/>
    </location>
</feature>
<feature type="transmembrane region" description="Helical" evidence="5">
    <location>
        <begin position="343"/>
        <end position="364"/>
    </location>
</feature>
<dbReference type="GO" id="GO:0022857">
    <property type="term" value="F:transmembrane transporter activity"/>
    <property type="evidence" value="ECO:0007669"/>
    <property type="project" value="InterPro"/>
</dbReference>
<accession>A0A1I6Z2W3</accession>
<dbReference type="EMBL" id="FPBA01000004">
    <property type="protein sequence ID" value="SFT57009.1"/>
    <property type="molecule type" value="Genomic_DNA"/>
</dbReference>
<dbReference type="InterPro" id="IPR036259">
    <property type="entry name" value="MFS_trans_sf"/>
</dbReference>
<dbReference type="InterPro" id="IPR011701">
    <property type="entry name" value="MFS"/>
</dbReference>
<reference evidence="8" key="1">
    <citation type="submission" date="2016-10" db="EMBL/GenBank/DDBJ databases">
        <authorList>
            <person name="Varghese N."/>
            <person name="Submissions S."/>
        </authorList>
    </citation>
    <scope>NUCLEOTIDE SEQUENCE [LARGE SCALE GENOMIC DNA]</scope>
    <source>
        <strain evidence="8">DSM 46136</strain>
    </source>
</reference>
<organism evidence="7 8">
    <name type="scientific">Geodermatophilus amargosae</name>
    <dbReference type="NCBI Taxonomy" id="1296565"/>
    <lineage>
        <taxon>Bacteria</taxon>
        <taxon>Bacillati</taxon>
        <taxon>Actinomycetota</taxon>
        <taxon>Actinomycetes</taxon>
        <taxon>Geodermatophilales</taxon>
        <taxon>Geodermatophilaceae</taxon>
        <taxon>Geodermatophilus</taxon>
    </lineage>
</organism>
<feature type="transmembrane region" description="Helical" evidence="5">
    <location>
        <begin position="285"/>
        <end position="304"/>
    </location>
</feature>
<feature type="transmembrane region" description="Helical" evidence="5">
    <location>
        <begin position="103"/>
        <end position="120"/>
    </location>
</feature>
<dbReference type="CDD" id="cd17393">
    <property type="entry name" value="MFS_MosC_like"/>
    <property type="match status" value="1"/>
</dbReference>
<dbReference type="PROSITE" id="PS50850">
    <property type="entry name" value="MFS"/>
    <property type="match status" value="1"/>
</dbReference>
<evidence type="ECO:0000256" key="3">
    <source>
        <dbReference type="ARBA" id="ARBA00022989"/>
    </source>
</evidence>
<dbReference type="PANTHER" id="PTHR23514:SF13">
    <property type="entry name" value="INNER MEMBRANE PROTEIN YBJJ"/>
    <property type="match status" value="1"/>
</dbReference>
<keyword evidence="8" id="KW-1185">Reference proteome</keyword>
<evidence type="ECO:0000313" key="8">
    <source>
        <dbReference type="Proteomes" id="UP000199546"/>
    </source>
</evidence>
<dbReference type="InterPro" id="IPR051788">
    <property type="entry name" value="MFS_Transporter"/>
</dbReference>
<protein>
    <submittedName>
        <fullName evidence="7">Fucose permease</fullName>
    </submittedName>
</protein>
<feature type="transmembrane region" description="Helical" evidence="5">
    <location>
        <begin position="141"/>
        <end position="162"/>
    </location>
</feature>
<feature type="transmembrane region" description="Helical" evidence="5">
    <location>
        <begin position="168"/>
        <end position="187"/>
    </location>
</feature>
<feature type="transmembrane region" description="Helical" evidence="5">
    <location>
        <begin position="52"/>
        <end position="73"/>
    </location>
</feature>
<feature type="transmembrane region" description="Helical" evidence="5">
    <location>
        <begin position="310"/>
        <end position="331"/>
    </location>
</feature>
<evidence type="ECO:0000256" key="5">
    <source>
        <dbReference type="SAM" id="Phobius"/>
    </source>
</evidence>
<proteinExistence type="predicted"/>
<evidence type="ECO:0000256" key="2">
    <source>
        <dbReference type="ARBA" id="ARBA00022692"/>
    </source>
</evidence>
<feature type="transmembrane region" description="Helical" evidence="5">
    <location>
        <begin position="370"/>
        <end position="391"/>
    </location>
</feature>
<dbReference type="InterPro" id="IPR020846">
    <property type="entry name" value="MFS_dom"/>
</dbReference>
<feature type="transmembrane region" description="Helical" evidence="5">
    <location>
        <begin position="214"/>
        <end position="232"/>
    </location>
</feature>
<feature type="transmembrane region" description="Helical" evidence="5">
    <location>
        <begin position="15"/>
        <end position="32"/>
    </location>
</feature>
<dbReference type="GO" id="GO:0005886">
    <property type="term" value="C:plasma membrane"/>
    <property type="evidence" value="ECO:0007669"/>
    <property type="project" value="UniProtKB-SubCell"/>
</dbReference>
<dbReference type="Proteomes" id="UP000199546">
    <property type="component" value="Unassembled WGS sequence"/>
</dbReference>
<dbReference type="PANTHER" id="PTHR23514">
    <property type="entry name" value="BYPASS OF STOP CODON PROTEIN 6"/>
    <property type="match status" value="1"/>
</dbReference>
<feature type="transmembrane region" description="Helical" evidence="5">
    <location>
        <begin position="252"/>
        <end position="273"/>
    </location>
</feature>
<feature type="domain" description="Major facilitator superfamily (MFS) profile" evidence="6">
    <location>
        <begin position="215"/>
        <end position="405"/>
    </location>
</feature>
<dbReference type="AlphaFoldDB" id="A0A1I6Z2W3"/>
<dbReference type="SUPFAM" id="SSF103473">
    <property type="entry name" value="MFS general substrate transporter"/>
    <property type="match status" value="1"/>
</dbReference>
<dbReference type="OrthoDB" id="151222at2"/>
<keyword evidence="3 5" id="KW-1133">Transmembrane helix</keyword>
<sequence>MPDAAPAAAPPRLRAARASVAACFFINAVLYADLVPRLPEIKDRLDLTNASLGAALAALPLGALVSALASAALMRRFGSARVASFGLVALAAAVWGASVAPSWWLLAGALFVAGALDAVVDVAQNAHGLRVQRAYDRSILNAFHGIWSIGAVAGGLLGSAAAGLGIPLGLHLGVVAGVFAVLALVAYRSMLPGPDQVEVAEDVVPTGGSGALRAVLPALAALGVLAACGAFVEDAGSSWSALYLRGEIGTGAATAGLGFVALSVAMTVGRLTGDRVVDRFGQRRVARVGGAVIAAGMGLALAVPSLPTTLVGFAMAGLGVATLVPAVYAAADDLPGLRHGVGLTLVNWLLRIGFLASPPLVGAIADASSLRVGLLAVVVAGVATLVCGRVLRATVSRAPEVHPEG</sequence>
<evidence type="ECO:0000313" key="7">
    <source>
        <dbReference type="EMBL" id="SFT57009.1"/>
    </source>
</evidence>